<accession>A0A484GKU2</accession>
<comment type="caution">
    <text evidence="2">The sequence shown here is derived from an EMBL/GenBank/DDBJ whole genome shotgun (WGS) entry which is preliminary data.</text>
</comment>
<proteinExistence type="predicted"/>
<evidence type="ECO:0000313" key="3">
    <source>
        <dbReference type="Proteomes" id="UP000295264"/>
    </source>
</evidence>
<evidence type="ECO:0000313" key="2">
    <source>
        <dbReference type="EMBL" id="TEA36322.1"/>
    </source>
</evidence>
<evidence type="ECO:0000256" key="1">
    <source>
        <dbReference type="SAM" id="MobiDB-lite"/>
    </source>
</evidence>
<gene>
    <name evidence="2" type="ORF">DBR06_SOUSAS5910061</name>
</gene>
<dbReference type="Proteomes" id="UP000295264">
    <property type="component" value="Unassembled WGS sequence"/>
</dbReference>
<reference evidence="2 3" key="1">
    <citation type="journal article" date="2018" name="Genomics">
        <title>Molecular footprints of inshore aquatic adaptation in Indo-Pacific humpback dolphin (Sousa chinensis).</title>
        <authorList>
            <person name="Ming Y."/>
            <person name="Jian J."/>
            <person name="Yu F."/>
            <person name="Yu X."/>
            <person name="Wang J."/>
            <person name="Liu W."/>
        </authorList>
    </citation>
    <scope>NUCLEOTIDE SEQUENCE [LARGE SCALE GENOMIC DNA]</scope>
    <source>
        <strain evidence="2">MY-2018</strain>
        <tissue evidence="2">Skin</tissue>
    </source>
</reference>
<dbReference type="EMBL" id="QWLN02006661">
    <property type="protein sequence ID" value="TEA36322.1"/>
    <property type="molecule type" value="Genomic_DNA"/>
</dbReference>
<feature type="non-terminal residue" evidence="2">
    <location>
        <position position="1"/>
    </location>
</feature>
<dbReference type="AlphaFoldDB" id="A0A484GKU2"/>
<feature type="compositionally biased region" description="Polar residues" evidence="1">
    <location>
        <begin position="17"/>
        <end position="28"/>
    </location>
</feature>
<keyword evidence="3" id="KW-1185">Reference proteome</keyword>
<feature type="region of interest" description="Disordered" evidence="1">
    <location>
        <begin position="1"/>
        <end position="28"/>
    </location>
</feature>
<feature type="non-terminal residue" evidence="2">
    <location>
        <position position="28"/>
    </location>
</feature>
<organism evidence="2 3">
    <name type="scientific">Sousa chinensis</name>
    <name type="common">Indo-pacific humpbacked dolphin</name>
    <name type="synonym">Steno chinensis</name>
    <dbReference type="NCBI Taxonomy" id="103600"/>
    <lineage>
        <taxon>Eukaryota</taxon>
        <taxon>Metazoa</taxon>
        <taxon>Chordata</taxon>
        <taxon>Craniata</taxon>
        <taxon>Vertebrata</taxon>
        <taxon>Euteleostomi</taxon>
        <taxon>Mammalia</taxon>
        <taxon>Eutheria</taxon>
        <taxon>Laurasiatheria</taxon>
        <taxon>Artiodactyla</taxon>
        <taxon>Whippomorpha</taxon>
        <taxon>Cetacea</taxon>
        <taxon>Odontoceti</taxon>
        <taxon>Delphinidae</taxon>
        <taxon>Sousa</taxon>
    </lineage>
</organism>
<name>A0A484GKU2_SOUCH</name>
<sequence>PCWPPDPDSKHPGPSGGQNCSHCTDLSI</sequence>
<protein>
    <submittedName>
        <fullName evidence="2">Uncharacterized protein</fullName>
    </submittedName>
</protein>